<dbReference type="EMBL" id="SFCC01000008">
    <property type="protein sequence ID" value="RZQ62586.1"/>
    <property type="molecule type" value="Genomic_DNA"/>
</dbReference>
<dbReference type="InterPro" id="IPR013107">
    <property type="entry name" value="Acyl-CoA_DH_C"/>
</dbReference>
<comment type="caution">
    <text evidence="3">The sequence shown here is derived from an EMBL/GenBank/DDBJ whole genome shotgun (WGS) entry which is preliminary data.</text>
</comment>
<feature type="domain" description="Acyl-CoA dehydrogenase C-terminal" evidence="2">
    <location>
        <begin position="238"/>
        <end position="365"/>
    </location>
</feature>
<dbReference type="SUPFAM" id="SSF47203">
    <property type="entry name" value="Acyl-CoA dehydrogenase C-terminal domain-like"/>
    <property type="match status" value="1"/>
</dbReference>
<dbReference type="Gene3D" id="1.20.140.10">
    <property type="entry name" value="Butyryl-CoA Dehydrogenase, subunit A, domain 3"/>
    <property type="match status" value="1"/>
</dbReference>
<dbReference type="Proteomes" id="UP000292003">
    <property type="component" value="Unassembled WGS sequence"/>
</dbReference>
<dbReference type="InterPro" id="IPR036250">
    <property type="entry name" value="AcylCo_DH-like_C"/>
</dbReference>
<dbReference type="OrthoDB" id="3402961at2"/>
<name>A0A4Q7J6V5_9PSEU</name>
<dbReference type="PANTHER" id="PTHR43884:SF12">
    <property type="entry name" value="ISOVALERYL-COA DEHYDROGENASE, MITOCHONDRIAL-RELATED"/>
    <property type="match status" value="1"/>
</dbReference>
<dbReference type="Pfam" id="PF08028">
    <property type="entry name" value="Acyl-CoA_dh_2"/>
    <property type="match status" value="1"/>
</dbReference>
<sequence>MTAPAQLHVSAEFPAVLERIDALGGVIDSNADAAERLGRLTDDVAGPLLAAGVVRAGLPANLGGYEFSPRQVIEMVERISYYDASAGWTMMALQMVTGTTAAYLGTVAANDLFPDVAGGNHALLAGHGTRPGRAVPAEGGFLVSGSWQFASGMAQATHIHSAIQVEGTGEVRVLAMPKEQVTLVDNWDVLGLRATNSIDYHCTGVFVPATHTYQAVTTTPANGGAMYRVGLVNMAAIGHTGWALGVGRRLLNELKRYAAAKSGTPGAIVDTAQFHAEYATAEAKLRSARAWAMQVWQSNEDTLATGELLSTEQDTLIRLALNHATWTVADIGQTVHKWAATTAIRRGPIDRFLRDLGTGTQHITSSPMVLQGCGKWLSGAQPEARWVFLDLVP</sequence>
<dbReference type="GO" id="GO:0050660">
    <property type="term" value="F:flavin adenine dinucleotide binding"/>
    <property type="evidence" value="ECO:0007669"/>
    <property type="project" value="InterPro"/>
</dbReference>
<dbReference type="InterPro" id="IPR046373">
    <property type="entry name" value="Acyl-CoA_Oxase/DH_mid-dom_sf"/>
</dbReference>
<dbReference type="InterPro" id="IPR037069">
    <property type="entry name" value="AcylCoA_DH/ox_N_sf"/>
</dbReference>
<evidence type="ECO:0000313" key="4">
    <source>
        <dbReference type="Proteomes" id="UP000292003"/>
    </source>
</evidence>
<dbReference type="AlphaFoldDB" id="A0A4Q7J6V5"/>
<protein>
    <submittedName>
        <fullName evidence="3">Acyl-CoA dehydrogenase</fullName>
    </submittedName>
</protein>
<evidence type="ECO:0000256" key="1">
    <source>
        <dbReference type="ARBA" id="ARBA00023002"/>
    </source>
</evidence>
<gene>
    <name evidence="3" type="ORF">EWH70_16565</name>
</gene>
<dbReference type="SUPFAM" id="SSF56645">
    <property type="entry name" value="Acyl-CoA dehydrogenase NM domain-like"/>
    <property type="match status" value="1"/>
</dbReference>
<evidence type="ECO:0000259" key="2">
    <source>
        <dbReference type="Pfam" id="PF08028"/>
    </source>
</evidence>
<dbReference type="GO" id="GO:0003995">
    <property type="term" value="F:acyl-CoA dehydrogenase activity"/>
    <property type="evidence" value="ECO:0007669"/>
    <property type="project" value="TreeGrafter"/>
</dbReference>
<keyword evidence="1" id="KW-0560">Oxidoreductase</keyword>
<dbReference type="PANTHER" id="PTHR43884">
    <property type="entry name" value="ACYL-COA DEHYDROGENASE"/>
    <property type="match status" value="1"/>
</dbReference>
<proteinExistence type="predicted"/>
<accession>A0A4Q7J6V5</accession>
<organism evidence="3 4">
    <name type="scientific">Amycolatopsis suaedae</name>
    <dbReference type="NCBI Taxonomy" id="2510978"/>
    <lineage>
        <taxon>Bacteria</taxon>
        <taxon>Bacillati</taxon>
        <taxon>Actinomycetota</taxon>
        <taxon>Actinomycetes</taxon>
        <taxon>Pseudonocardiales</taxon>
        <taxon>Pseudonocardiaceae</taxon>
        <taxon>Amycolatopsis</taxon>
    </lineage>
</organism>
<dbReference type="Gene3D" id="1.10.540.10">
    <property type="entry name" value="Acyl-CoA dehydrogenase/oxidase, N-terminal domain"/>
    <property type="match status" value="1"/>
</dbReference>
<keyword evidence="4" id="KW-1185">Reference proteome</keyword>
<dbReference type="PIRSF" id="PIRSF016578">
    <property type="entry name" value="HsaA"/>
    <property type="match status" value="1"/>
</dbReference>
<dbReference type="RefSeq" id="WP_130476324.1">
    <property type="nucleotide sequence ID" value="NZ_SFCC01000008.1"/>
</dbReference>
<reference evidence="3 4" key="1">
    <citation type="submission" date="2019-02" db="EMBL/GenBank/DDBJ databases">
        <title>Draft genome sequence of Amycolatopsis sp. 8-3EHSu isolated from roots of Suaeda maritima.</title>
        <authorList>
            <person name="Duangmal K."/>
            <person name="Chantavorakit T."/>
        </authorList>
    </citation>
    <scope>NUCLEOTIDE SEQUENCE [LARGE SCALE GENOMIC DNA]</scope>
    <source>
        <strain evidence="3 4">8-3EHSu</strain>
    </source>
</reference>
<evidence type="ECO:0000313" key="3">
    <source>
        <dbReference type="EMBL" id="RZQ62586.1"/>
    </source>
</evidence>
<dbReference type="InterPro" id="IPR009100">
    <property type="entry name" value="AcylCoA_DH/oxidase_NM_dom_sf"/>
</dbReference>
<dbReference type="Gene3D" id="2.40.110.10">
    <property type="entry name" value="Butyryl-CoA Dehydrogenase, subunit A, domain 2"/>
    <property type="match status" value="1"/>
</dbReference>